<keyword evidence="5" id="KW-1185">Reference proteome</keyword>
<evidence type="ECO:0000313" key="5">
    <source>
        <dbReference type="Proteomes" id="UP000192758"/>
    </source>
</evidence>
<evidence type="ECO:0000256" key="2">
    <source>
        <dbReference type="ARBA" id="ARBA00023274"/>
    </source>
</evidence>
<dbReference type="InterPro" id="IPR029064">
    <property type="entry name" value="Ribosomal_eL30-like_sf"/>
</dbReference>
<dbReference type="PRINTS" id="PR00881">
    <property type="entry name" value="L7ARS6FAMILY"/>
</dbReference>
<comment type="similarity">
    <text evidence="1">Belongs to the eukaryotic ribosomal protein eL8 family.</text>
</comment>
<dbReference type="AlphaFoldDB" id="A0A1W0E422"/>
<dbReference type="OrthoDB" id="1924699at2759"/>
<dbReference type="SUPFAM" id="SSF55315">
    <property type="entry name" value="L30e-like"/>
    <property type="match status" value="1"/>
</dbReference>
<sequence>MEQREILSEKKSAVLFKLIGEYHNSKNIKKGINETIKAIKDGSALCVVLANDSVPMCLTDSITLLCEQQGTSYVYVQSKDSLGKACKLPLDTISVAIVEKKNEDNTRLNKDFSEFL</sequence>
<dbReference type="Gene3D" id="3.30.1330.30">
    <property type="match status" value="1"/>
</dbReference>
<feature type="domain" description="Ribosomal protein eL8/eL30/eS12/Gadd45" evidence="3">
    <location>
        <begin position="17"/>
        <end position="103"/>
    </location>
</feature>
<proteinExistence type="inferred from homology"/>
<gene>
    <name evidence="4" type="primary">rpl7ae</name>
    <name evidence="4" type="ORF">EHP00_1741</name>
</gene>
<dbReference type="Pfam" id="PF01248">
    <property type="entry name" value="Ribosomal_L7Ae"/>
    <property type="match status" value="1"/>
</dbReference>
<evidence type="ECO:0000313" key="4">
    <source>
        <dbReference type="EMBL" id="OQS53962.1"/>
    </source>
</evidence>
<name>A0A1W0E422_9MICR</name>
<keyword evidence="2" id="KW-0687">Ribonucleoprotein</keyword>
<reference evidence="4 5" key="1">
    <citation type="journal article" date="2017" name="Environ. Microbiol.">
        <title>Decay of the glycolytic pathway and adaptation to intranuclear parasitism within Enterocytozoonidae microsporidia.</title>
        <authorList>
            <person name="Wiredu Boakye D."/>
            <person name="Jaroenlak P."/>
            <person name="Prachumwat A."/>
            <person name="Williams T.A."/>
            <person name="Bateman K.S."/>
            <person name="Itsathitphaisarn O."/>
            <person name="Sritunyalucksana K."/>
            <person name="Paszkiewicz K.H."/>
            <person name="Moore K.A."/>
            <person name="Stentiford G.D."/>
            <person name="Williams B.A."/>
        </authorList>
    </citation>
    <scope>NUCLEOTIDE SEQUENCE [LARGE SCALE GENOMIC DNA]</scope>
    <source>
        <strain evidence="4 5">TH1</strain>
    </source>
</reference>
<comment type="caution">
    <text evidence="4">The sequence shown here is derived from an EMBL/GenBank/DDBJ whole genome shotgun (WGS) entry which is preliminary data.</text>
</comment>
<dbReference type="GO" id="GO:1990904">
    <property type="term" value="C:ribonucleoprotein complex"/>
    <property type="evidence" value="ECO:0007669"/>
    <property type="project" value="UniProtKB-KW"/>
</dbReference>
<evidence type="ECO:0000259" key="3">
    <source>
        <dbReference type="Pfam" id="PF01248"/>
    </source>
</evidence>
<accession>A0A1W0E422</accession>
<dbReference type="EMBL" id="MNPJ01000023">
    <property type="protein sequence ID" value="OQS53962.1"/>
    <property type="molecule type" value="Genomic_DNA"/>
</dbReference>
<dbReference type="InterPro" id="IPR004038">
    <property type="entry name" value="Ribosomal_eL8/eL30/eS12/Gad45"/>
</dbReference>
<evidence type="ECO:0000256" key="1">
    <source>
        <dbReference type="ARBA" id="ARBA00007337"/>
    </source>
</evidence>
<dbReference type="InterPro" id="IPR018492">
    <property type="entry name" value="Ribosomal_eL8/Nhp2"/>
</dbReference>
<dbReference type="STRING" id="646526.A0A1W0E422"/>
<dbReference type="VEuPathDB" id="MicrosporidiaDB:EHP00_1741"/>
<protein>
    <submittedName>
        <fullName evidence="4">Rpl7ae</fullName>
    </submittedName>
</protein>
<organism evidence="4 5">
    <name type="scientific">Ecytonucleospora hepatopenaei</name>
    <dbReference type="NCBI Taxonomy" id="646526"/>
    <lineage>
        <taxon>Eukaryota</taxon>
        <taxon>Fungi</taxon>
        <taxon>Fungi incertae sedis</taxon>
        <taxon>Microsporidia</taxon>
        <taxon>Enterocytozoonidae</taxon>
        <taxon>Ecytonucleospora</taxon>
    </lineage>
</organism>
<dbReference type="Proteomes" id="UP000192758">
    <property type="component" value="Unassembled WGS sequence"/>
</dbReference>